<feature type="compositionally biased region" description="Pro residues" evidence="1">
    <location>
        <begin position="9"/>
        <end position="21"/>
    </location>
</feature>
<reference evidence="2" key="1">
    <citation type="submission" date="2018-03" db="EMBL/GenBank/DDBJ databases">
        <authorList>
            <person name="Guldener U."/>
        </authorList>
    </citation>
    <scope>NUCLEOTIDE SEQUENCE</scope>
</reference>
<proteinExistence type="predicted"/>
<protein>
    <submittedName>
        <fullName evidence="2">Uncharacterized protein</fullName>
    </submittedName>
</protein>
<organism evidence="2 3">
    <name type="scientific">Cephalotrichum gorgonifer</name>
    <dbReference type="NCBI Taxonomy" id="2041049"/>
    <lineage>
        <taxon>Eukaryota</taxon>
        <taxon>Fungi</taxon>
        <taxon>Dikarya</taxon>
        <taxon>Ascomycota</taxon>
        <taxon>Pezizomycotina</taxon>
        <taxon>Sordariomycetes</taxon>
        <taxon>Hypocreomycetidae</taxon>
        <taxon>Microascales</taxon>
        <taxon>Microascaceae</taxon>
        <taxon>Cephalotrichum</taxon>
    </lineage>
</organism>
<dbReference type="EMBL" id="ONZQ02000014">
    <property type="protein sequence ID" value="SPO05916.1"/>
    <property type="molecule type" value="Genomic_DNA"/>
</dbReference>
<dbReference type="Proteomes" id="UP001187682">
    <property type="component" value="Unassembled WGS sequence"/>
</dbReference>
<name>A0AAE8N3V3_9PEZI</name>
<dbReference type="AlphaFoldDB" id="A0AAE8N3V3"/>
<evidence type="ECO:0000313" key="2">
    <source>
        <dbReference type="EMBL" id="SPO05916.1"/>
    </source>
</evidence>
<feature type="region of interest" description="Disordered" evidence="1">
    <location>
        <begin position="1"/>
        <end position="72"/>
    </location>
</feature>
<comment type="caution">
    <text evidence="2">The sequence shown here is derived from an EMBL/GenBank/DDBJ whole genome shotgun (WGS) entry which is preliminary data.</text>
</comment>
<gene>
    <name evidence="2" type="ORF">DNG_08605</name>
</gene>
<evidence type="ECO:0000256" key="1">
    <source>
        <dbReference type="SAM" id="MobiDB-lite"/>
    </source>
</evidence>
<evidence type="ECO:0000313" key="3">
    <source>
        <dbReference type="Proteomes" id="UP001187682"/>
    </source>
</evidence>
<sequence>MAPMVPMVPMAPPSQHRPPMSPAGLAPVTRRHTAEEGAYNMGGPPPMERGVPGWGPHEYAEETHHMRMPPGRRHSEEIFTASTMAGLTGMGRGMNRVPEWLHYVEPGSPDDEPPPTTHRRRLHF</sequence>
<accession>A0AAE8N3V3</accession>
<keyword evidence="3" id="KW-1185">Reference proteome</keyword>
<feature type="region of interest" description="Disordered" evidence="1">
    <location>
        <begin position="103"/>
        <end position="124"/>
    </location>
</feature>